<keyword evidence="4 5" id="KW-0472">Membrane</keyword>
<accession>A0A2W4UHD0</accession>
<evidence type="ECO:0000256" key="2">
    <source>
        <dbReference type="ARBA" id="ARBA00022692"/>
    </source>
</evidence>
<evidence type="ECO:0000313" key="8">
    <source>
        <dbReference type="Proteomes" id="UP000249354"/>
    </source>
</evidence>
<feature type="transmembrane region" description="Helical" evidence="5">
    <location>
        <begin position="296"/>
        <end position="318"/>
    </location>
</feature>
<feature type="transmembrane region" description="Helical" evidence="5">
    <location>
        <begin position="239"/>
        <end position="261"/>
    </location>
</feature>
<name>A0A2W4UHD0_9CYAN</name>
<evidence type="ECO:0000256" key="4">
    <source>
        <dbReference type="ARBA" id="ARBA00023136"/>
    </source>
</evidence>
<dbReference type="GO" id="GO:0022857">
    <property type="term" value="F:transmembrane transporter activity"/>
    <property type="evidence" value="ECO:0007669"/>
    <property type="project" value="InterPro"/>
</dbReference>
<dbReference type="InterPro" id="IPR011701">
    <property type="entry name" value="MFS"/>
</dbReference>
<dbReference type="PANTHER" id="PTHR23531">
    <property type="entry name" value="QUINOLENE RESISTANCE PROTEIN NORA"/>
    <property type="match status" value="1"/>
</dbReference>
<dbReference type="PROSITE" id="PS50850">
    <property type="entry name" value="MFS"/>
    <property type="match status" value="1"/>
</dbReference>
<dbReference type="InterPro" id="IPR052714">
    <property type="entry name" value="MFS_Exporter"/>
</dbReference>
<keyword evidence="3 5" id="KW-1133">Transmembrane helix</keyword>
<dbReference type="InterPro" id="IPR020846">
    <property type="entry name" value="MFS_dom"/>
</dbReference>
<feature type="transmembrane region" description="Helical" evidence="5">
    <location>
        <begin position="153"/>
        <end position="172"/>
    </location>
</feature>
<feature type="transmembrane region" description="Helical" evidence="5">
    <location>
        <begin position="88"/>
        <end position="113"/>
    </location>
</feature>
<comment type="subcellular location">
    <subcellularLocation>
        <location evidence="1">Cell membrane</location>
        <topology evidence="1">Multi-pass membrane protein</topology>
    </subcellularLocation>
</comment>
<feature type="transmembrane region" description="Helical" evidence="5">
    <location>
        <begin position="211"/>
        <end position="233"/>
    </location>
</feature>
<dbReference type="InterPro" id="IPR036259">
    <property type="entry name" value="MFS_trans_sf"/>
</dbReference>
<feature type="transmembrane region" description="Helical" evidence="5">
    <location>
        <begin position="125"/>
        <end position="147"/>
    </location>
</feature>
<dbReference type="Pfam" id="PF07690">
    <property type="entry name" value="MFS_1"/>
    <property type="match status" value="1"/>
</dbReference>
<keyword evidence="2 5" id="KW-0812">Transmembrane</keyword>
<feature type="transmembrane region" description="Helical" evidence="5">
    <location>
        <begin position="49"/>
        <end position="82"/>
    </location>
</feature>
<gene>
    <name evidence="7" type="ORF">DCF25_06245</name>
</gene>
<evidence type="ECO:0000256" key="1">
    <source>
        <dbReference type="ARBA" id="ARBA00004651"/>
    </source>
</evidence>
<organism evidence="7 8">
    <name type="scientific">Leptolyngbya foveolarum</name>
    <dbReference type="NCBI Taxonomy" id="47253"/>
    <lineage>
        <taxon>Bacteria</taxon>
        <taxon>Bacillati</taxon>
        <taxon>Cyanobacteriota</taxon>
        <taxon>Cyanophyceae</taxon>
        <taxon>Leptolyngbyales</taxon>
        <taxon>Leptolyngbyaceae</taxon>
        <taxon>Leptolyngbya group</taxon>
        <taxon>Leptolyngbya</taxon>
    </lineage>
</organism>
<feature type="transmembrane region" description="Helical" evidence="5">
    <location>
        <begin position="273"/>
        <end position="290"/>
    </location>
</feature>
<feature type="transmembrane region" description="Helical" evidence="5">
    <location>
        <begin position="359"/>
        <end position="380"/>
    </location>
</feature>
<dbReference type="SUPFAM" id="SSF103473">
    <property type="entry name" value="MFS general substrate transporter"/>
    <property type="match status" value="1"/>
</dbReference>
<feature type="transmembrane region" description="Helical" evidence="5">
    <location>
        <begin position="20"/>
        <end position="37"/>
    </location>
</feature>
<dbReference type="Gene3D" id="1.20.1250.20">
    <property type="entry name" value="MFS general substrate transporter like domains"/>
    <property type="match status" value="2"/>
</dbReference>
<feature type="transmembrane region" description="Helical" evidence="5">
    <location>
        <begin position="330"/>
        <end position="353"/>
    </location>
</feature>
<evidence type="ECO:0000313" key="7">
    <source>
        <dbReference type="EMBL" id="PZO20706.1"/>
    </source>
</evidence>
<evidence type="ECO:0000256" key="3">
    <source>
        <dbReference type="ARBA" id="ARBA00022989"/>
    </source>
</evidence>
<protein>
    <submittedName>
        <fullName evidence="7">MFS transporter</fullName>
    </submittedName>
</protein>
<feature type="domain" description="Major facilitator superfamily (MFS) profile" evidence="6">
    <location>
        <begin position="1"/>
        <end position="385"/>
    </location>
</feature>
<dbReference type="EMBL" id="QBMC01000027">
    <property type="protein sequence ID" value="PZO20706.1"/>
    <property type="molecule type" value="Genomic_DNA"/>
</dbReference>
<dbReference type="GO" id="GO:0005886">
    <property type="term" value="C:plasma membrane"/>
    <property type="evidence" value="ECO:0007669"/>
    <property type="project" value="UniProtKB-SubCell"/>
</dbReference>
<dbReference type="CDD" id="cd17489">
    <property type="entry name" value="MFS_YfcJ_like"/>
    <property type="match status" value="1"/>
</dbReference>
<evidence type="ECO:0000256" key="5">
    <source>
        <dbReference type="SAM" id="Phobius"/>
    </source>
</evidence>
<sequence>MLPNLSLYIQSFDATNQEIGWVMASFALGLLGMRPKMAKLTDDIGRKPAMLIGIVVIAIAPLLYLSVQAIPSVILALPILGWSVKSSVVLLAMTRAFHGISIAAFATAYSAAIADMAPIKSRGELIGYMSLASPLGLAFGPAIGGYLEGNFTLAFLAMTALGSIGILCVLAIKEPERPSFDSQEDVAIPKKKRSSSYGAFWSLLFTPPIRVPALILFMVGIAFGSMVAFVPLHTRQLGVPINIGLIYTVSAIASFSIRFLSGKASDQLGRGRFISMGLACYTLAMFTLWLSDSPQMFLLAGAFQGAGSGTLIPIIAALMADRSKPSERGLTFGLCLTGFDLGIALAGPIMGGIADVGSYSLVFALSGCMTLIGLLIFITTSSKDLSHSIRFALNGGRDVYAVK</sequence>
<reference evidence="7 8" key="2">
    <citation type="submission" date="2018-06" db="EMBL/GenBank/DDBJ databases">
        <title>Metagenomic assembly of (sub)arctic Cyanobacteria and their associated microbiome from non-axenic cultures.</title>
        <authorList>
            <person name="Baurain D."/>
        </authorList>
    </citation>
    <scope>NUCLEOTIDE SEQUENCE [LARGE SCALE GENOMIC DNA]</scope>
    <source>
        <strain evidence="7">ULC129bin1</strain>
    </source>
</reference>
<dbReference type="PANTHER" id="PTHR23531:SF1">
    <property type="entry name" value="QUINOLENE RESISTANCE PROTEIN NORA"/>
    <property type="match status" value="1"/>
</dbReference>
<evidence type="ECO:0000259" key="6">
    <source>
        <dbReference type="PROSITE" id="PS50850"/>
    </source>
</evidence>
<reference evidence="8" key="1">
    <citation type="submission" date="2018-04" db="EMBL/GenBank/DDBJ databases">
        <authorList>
            <person name="Cornet L."/>
        </authorList>
    </citation>
    <scope>NUCLEOTIDE SEQUENCE [LARGE SCALE GENOMIC DNA]</scope>
</reference>
<proteinExistence type="predicted"/>
<dbReference type="AlphaFoldDB" id="A0A2W4UHD0"/>
<dbReference type="Proteomes" id="UP000249354">
    <property type="component" value="Unassembled WGS sequence"/>
</dbReference>
<comment type="caution">
    <text evidence="7">The sequence shown here is derived from an EMBL/GenBank/DDBJ whole genome shotgun (WGS) entry which is preliminary data.</text>
</comment>